<evidence type="ECO:0000256" key="2">
    <source>
        <dbReference type="PROSITE-ProRule" id="PRU00235"/>
    </source>
</evidence>
<dbReference type="AlphaFoldDB" id="U5DCB7"/>
<dbReference type="PANTHER" id="PTHR22872">
    <property type="entry name" value="BTK-BINDING PROTEIN-RELATED"/>
    <property type="match status" value="1"/>
</dbReference>
<gene>
    <name evidence="3" type="ORF">AMTR_s00046p00186160</name>
</gene>
<sequence length="168" mass="18003">MVFAWGRGDYGQLGLGDDAGRDFPTCIQSLSDKSIVHVSGNDFHTAFLTGEGDLFMTGNNDSGQLGVRSRESQLSSMRVSSLDIYRISHVACGQAHTVAVTDMGAVVSWGASEFGQLGHKDAIDVVDVIQPRIVKGTRDLHFVRVACGAAHTLALTGEDTEFCMLNLL</sequence>
<proteinExistence type="predicted"/>
<dbReference type="InterPro" id="IPR000408">
    <property type="entry name" value="Reg_chr_condens"/>
</dbReference>
<dbReference type="PANTHER" id="PTHR22872:SF2">
    <property type="entry name" value="INHIBITOR OF BRUTON TYROSINE KINASE"/>
    <property type="match status" value="1"/>
</dbReference>
<dbReference type="eggNOG" id="KOG0941">
    <property type="taxonomic scope" value="Eukaryota"/>
</dbReference>
<dbReference type="EMBL" id="KI392290">
    <property type="protein sequence ID" value="ERN18033.1"/>
    <property type="molecule type" value="Genomic_DNA"/>
</dbReference>
<organism evidence="3 4">
    <name type="scientific">Amborella trichopoda</name>
    <dbReference type="NCBI Taxonomy" id="13333"/>
    <lineage>
        <taxon>Eukaryota</taxon>
        <taxon>Viridiplantae</taxon>
        <taxon>Streptophyta</taxon>
        <taxon>Embryophyta</taxon>
        <taxon>Tracheophyta</taxon>
        <taxon>Spermatophyta</taxon>
        <taxon>Magnoliopsida</taxon>
        <taxon>Amborellales</taxon>
        <taxon>Amborellaceae</taxon>
        <taxon>Amborella</taxon>
    </lineage>
</organism>
<dbReference type="PRINTS" id="PR00633">
    <property type="entry name" value="RCCNDNSATION"/>
</dbReference>
<evidence type="ECO:0000313" key="3">
    <source>
        <dbReference type="EMBL" id="ERN18033.1"/>
    </source>
</evidence>
<feature type="repeat" description="RCC1" evidence="2">
    <location>
        <begin position="52"/>
        <end position="103"/>
    </location>
</feature>
<dbReference type="Pfam" id="PF00415">
    <property type="entry name" value="RCC1"/>
    <property type="match status" value="3"/>
</dbReference>
<dbReference type="Gramene" id="ERN18033">
    <property type="protein sequence ID" value="ERN18033"/>
    <property type="gene ID" value="AMTR_s00046p00186160"/>
</dbReference>
<keyword evidence="1" id="KW-0677">Repeat</keyword>
<protein>
    <recommendedName>
        <fullName evidence="5">Regulator of chromosome condensation 1/beta-lactamase-inhibitor protein II</fullName>
    </recommendedName>
</protein>
<dbReference type="Proteomes" id="UP000017836">
    <property type="component" value="Unassembled WGS sequence"/>
</dbReference>
<dbReference type="SUPFAM" id="SSF50985">
    <property type="entry name" value="RCC1/BLIP-II"/>
    <property type="match status" value="1"/>
</dbReference>
<reference evidence="4" key="1">
    <citation type="journal article" date="2013" name="Science">
        <title>The Amborella genome and the evolution of flowering plants.</title>
        <authorList>
            <consortium name="Amborella Genome Project"/>
        </authorList>
    </citation>
    <scope>NUCLEOTIDE SEQUENCE [LARGE SCALE GENOMIC DNA]</scope>
</reference>
<name>U5DCB7_AMBTC</name>
<dbReference type="InterPro" id="IPR051625">
    <property type="entry name" value="Signaling_Regulatory_Domain"/>
</dbReference>
<keyword evidence="4" id="KW-1185">Reference proteome</keyword>
<accession>U5DCB7</accession>
<dbReference type="HOGENOM" id="CLU_005210_2_4_1"/>
<evidence type="ECO:0008006" key="5">
    <source>
        <dbReference type="Google" id="ProtNLM"/>
    </source>
</evidence>
<evidence type="ECO:0000313" key="4">
    <source>
        <dbReference type="Proteomes" id="UP000017836"/>
    </source>
</evidence>
<feature type="repeat" description="RCC1" evidence="2">
    <location>
        <begin position="1"/>
        <end position="51"/>
    </location>
</feature>
<dbReference type="PROSITE" id="PS50012">
    <property type="entry name" value="RCC1_3"/>
    <property type="match status" value="3"/>
</dbReference>
<dbReference type="OMA" id="LAGMDIC"/>
<evidence type="ECO:0000256" key="1">
    <source>
        <dbReference type="ARBA" id="ARBA00022737"/>
    </source>
</evidence>
<feature type="repeat" description="RCC1" evidence="2">
    <location>
        <begin position="104"/>
        <end position="158"/>
    </location>
</feature>
<dbReference type="STRING" id="13333.U5DCB7"/>
<dbReference type="InterPro" id="IPR009091">
    <property type="entry name" value="RCC1/BLIP-II"/>
</dbReference>
<dbReference type="Gene3D" id="2.130.10.30">
    <property type="entry name" value="Regulator of chromosome condensation 1/beta-lactamase-inhibitor protein II"/>
    <property type="match status" value="1"/>
</dbReference>